<accession>A0AAN8NAB1</accession>
<dbReference type="Gene3D" id="3.40.462.20">
    <property type="match status" value="1"/>
</dbReference>
<evidence type="ECO:0000256" key="3">
    <source>
        <dbReference type="ARBA" id="ARBA00022630"/>
    </source>
</evidence>
<evidence type="ECO:0000256" key="1">
    <source>
        <dbReference type="ARBA" id="ARBA00001974"/>
    </source>
</evidence>
<dbReference type="GO" id="GO:0016491">
    <property type="term" value="F:oxidoreductase activity"/>
    <property type="evidence" value="ECO:0007669"/>
    <property type="project" value="UniProtKB-KW"/>
</dbReference>
<comment type="caution">
    <text evidence="8">The sequence shown here is derived from an EMBL/GenBank/DDBJ whole genome shotgun (WGS) entry which is preliminary data.</text>
</comment>
<dbReference type="Proteomes" id="UP001307849">
    <property type="component" value="Unassembled WGS sequence"/>
</dbReference>
<dbReference type="InterPro" id="IPR016169">
    <property type="entry name" value="FAD-bd_PCMH_sub2"/>
</dbReference>
<dbReference type="PANTHER" id="PTHR42973:SF39">
    <property type="entry name" value="FAD-BINDING PCMH-TYPE DOMAIN-CONTAINING PROTEIN"/>
    <property type="match status" value="1"/>
</dbReference>
<evidence type="ECO:0000313" key="9">
    <source>
        <dbReference type="Proteomes" id="UP001307849"/>
    </source>
</evidence>
<proteinExistence type="inferred from homology"/>
<evidence type="ECO:0000256" key="6">
    <source>
        <dbReference type="SAM" id="MobiDB-lite"/>
    </source>
</evidence>
<dbReference type="InterPro" id="IPR012951">
    <property type="entry name" value="BBE"/>
</dbReference>
<keyword evidence="5" id="KW-0560">Oxidoreductase</keyword>
<dbReference type="GO" id="GO:0071949">
    <property type="term" value="F:FAD binding"/>
    <property type="evidence" value="ECO:0007669"/>
    <property type="project" value="InterPro"/>
</dbReference>
<comment type="cofactor">
    <cofactor evidence="1">
        <name>FAD</name>
        <dbReference type="ChEBI" id="CHEBI:57692"/>
    </cofactor>
</comment>
<gene>
    <name evidence="8" type="ORF">TWF506_004431</name>
</gene>
<keyword evidence="9" id="KW-1185">Reference proteome</keyword>
<dbReference type="InterPro" id="IPR050416">
    <property type="entry name" value="FAD-linked_Oxidoreductase"/>
</dbReference>
<name>A0AAN8NAB1_9PEZI</name>
<dbReference type="InterPro" id="IPR036318">
    <property type="entry name" value="FAD-bd_PCMH-like_sf"/>
</dbReference>
<reference evidence="8 9" key="1">
    <citation type="submission" date="2019-10" db="EMBL/GenBank/DDBJ databases">
        <authorList>
            <person name="Palmer J.M."/>
        </authorList>
    </citation>
    <scope>NUCLEOTIDE SEQUENCE [LARGE SCALE GENOMIC DNA]</scope>
    <source>
        <strain evidence="8 9">TWF506</strain>
    </source>
</reference>
<feature type="compositionally biased region" description="Polar residues" evidence="6">
    <location>
        <begin position="505"/>
        <end position="519"/>
    </location>
</feature>
<keyword evidence="4" id="KW-0274">FAD</keyword>
<dbReference type="Gene3D" id="3.30.465.10">
    <property type="match status" value="1"/>
</dbReference>
<evidence type="ECO:0000256" key="2">
    <source>
        <dbReference type="ARBA" id="ARBA00005466"/>
    </source>
</evidence>
<dbReference type="PROSITE" id="PS51387">
    <property type="entry name" value="FAD_PCMH"/>
    <property type="match status" value="1"/>
</dbReference>
<dbReference type="InterPro" id="IPR016166">
    <property type="entry name" value="FAD-bd_PCMH"/>
</dbReference>
<dbReference type="AlphaFoldDB" id="A0AAN8NAB1"/>
<dbReference type="InterPro" id="IPR006094">
    <property type="entry name" value="Oxid_FAD_bind_N"/>
</dbReference>
<comment type="similarity">
    <text evidence="2">Belongs to the oxygen-dependent FAD-linked oxidoreductase family.</text>
</comment>
<protein>
    <recommendedName>
        <fullName evidence="7">FAD-binding PCMH-type domain-containing protein</fullName>
    </recommendedName>
</protein>
<evidence type="ECO:0000256" key="5">
    <source>
        <dbReference type="ARBA" id="ARBA00023002"/>
    </source>
</evidence>
<dbReference type="SUPFAM" id="SSF56176">
    <property type="entry name" value="FAD-binding/transporter-associated domain-like"/>
    <property type="match status" value="1"/>
</dbReference>
<evidence type="ECO:0000313" key="8">
    <source>
        <dbReference type="EMBL" id="KAK6498192.1"/>
    </source>
</evidence>
<feature type="domain" description="FAD-binding PCMH-type" evidence="7">
    <location>
        <begin position="29"/>
        <end position="208"/>
    </location>
</feature>
<keyword evidence="3" id="KW-0285">Flavoprotein</keyword>
<dbReference type="PANTHER" id="PTHR42973">
    <property type="entry name" value="BINDING OXIDOREDUCTASE, PUTATIVE (AFU_ORTHOLOGUE AFUA_1G17690)-RELATED"/>
    <property type="match status" value="1"/>
</dbReference>
<dbReference type="Pfam" id="PF01565">
    <property type="entry name" value="FAD_binding_4"/>
    <property type="match status" value="1"/>
</dbReference>
<evidence type="ECO:0000256" key="4">
    <source>
        <dbReference type="ARBA" id="ARBA00022827"/>
    </source>
</evidence>
<organism evidence="8 9">
    <name type="scientific">Arthrobotrys conoides</name>
    <dbReference type="NCBI Taxonomy" id="74498"/>
    <lineage>
        <taxon>Eukaryota</taxon>
        <taxon>Fungi</taxon>
        <taxon>Dikarya</taxon>
        <taxon>Ascomycota</taxon>
        <taxon>Pezizomycotina</taxon>
        <taxon>Orbiliomycetes</taxon>
        <taxon>Orbiliales</taxon>
        <taxon>Orbiliaceae</taxon>
        <taxon>Arthrobotrys</taxon>
    </lineage>
</organism>
<sequence>MSQPIELLYHERGTEEYERSVATSNLLYRFSRPERVAQPKTIAEVEQVIQEAIRKNLRITIKNGGHSFAGSSTASEGISLDLVKLNTAELSLDLATVTLGGGAKWAHAYKTLINGGHDGFAINGGRCPTVGVSGFILGGGLGPFTRSFGMGSDTLKEAKIVTAKKGIVVVKDTDKWETDKGKLFWALRGAGGGNFGVVVETKLEVKKLRSDTVVAGRYNWFPKPETLASPKPEMGQADNRFLKFMNAIYKYQWDDEMTIDTSWLCDLGIRQASTGLGIRFLTYFNGGDTEFEKAIKSFSDQYSQLLGGKEDPMAQLIRRSLPEASTRFLHETLVAQWSEETKKAFPDNKTYSRYSSFVFDNKESEIEKITLLIQGQMDSFRKKFTGEKVFLQVTWIHSGGQARRQDKSTSAFYWRDATYHTYIMVEWEDKWMERDMRAFLQAFKDELRPYSLEQKASFINFPDEALDSGPHGTAYYGENYSKLQVVKEIWDPDNFFNWSQGVQLPLSPDSNKNPSTKEPSQPKGEEDLTDKIAGGQWKQMTEQWKNDWKEGKHFQFDDPLATLMGFAGVDIGIQS</sequence>
<feature type="region of interest" description="Disordered" evidence="6">
    <location>
        <begin position="505"/>
        <end position="534"/>
    </location>
</feature>
<dbReference type="Pfam" id="PF08031">
    <property type="entry name" value="BBE"/>
    <property type="match status" value="1"/>
</dbReference>
<evidence type="ECO:0000259" key="7">
    <source>
        <dbReference type="PROSITE" id="PS51387"/>
    </source>
</evidence>
<dbReference type="EMBL" id="JAVHJM010000014">
    <property type="protein sequence ID" value="KAK6498192.1"/>
    <property type="molecule type" value="Genomic_DNA"/>
</dbReference>